<name>A0AAD3D809_9STRA</name>
<dbReference type="SMART" id="SM01287">
    <property type="entry name" value="Rtt106"/>
    <property type="match status" value="1"/>
</dbReference>
<dbReference type="EMBL" id="BLLK01000058">
    <property type="protein sequence ID" value="GFH57704.1"/>
    <property type="molecule type" value="Genomic_DNA"/>
</dbReference>
<dbReference type="AlphaFoldDB" id="A0AAD3D809"/>
<dbReference type="Gene3D" id="2.30.29.30">
    <property type="entry name" value="Pleckstrin-homology domain (PH domain)/Phosphotyrosine-binding domain (PTB)"/>
    <property type="match status" value="1"/>
</dbReference>
<evidence type="ECO:0000313" key="3">
    <source>
        <dbReference type="EMBL" id="GFH57704.1"/>
    </source>
</evidence>
<dbReference type="SUPFAM" id="SSF50729">
    <property type="entry name" value="PH domain-like"/>
    <property type="match status" value="1"/>
</dbReference>
<protein>
    <recommendedName>
        <fullName evidence="2">Histone chaperone RTT106/FACT complex subunit SPT16-like middle domain-containing protein</fullName>
    </recommendedName>
</protein>
<dbReference type="Proteomes" id="UP001054902">
    <property type="component" value="Unassembled WGS sequence"/>
</dbReference>
<evidence type="ECO:0000313" key="4">
    <source>
        <dbReference type="Proteomes" id="UP001054902"/>
    </source>
</evidence>
<dbReference type="PANTHER" id="PTHR45849">
    <property type="entry name" value="FACT COMPLEX SUBUNIT SSRP1"/>
    <property type="match status" value="1"/>
</dbReference>
<dbReference type="GO" id="GO:0042393">
    <property type="term" value="F:histone binding"/>
    <property type="evidence" value="ECO:0007669"/>
    <property type="project" value="TreeGrafter"/>
</dbReference>
<dbReference type="InterPro" id="IPR050454">
    <property type="entry name" value="RTT106/SSRP1_HistChap/FACT"/>
</dbReference>
<feature type="compositionally biased region" description="Acidic residues" evidence="1">
    <location>
        <begin position="417"/>
        <end position="428"/>
    </location>
</feature>
<feature type="region of interest" description="Disordered" evidence="1">
    <location>
        <begin position="354"/>
        <end position="472"/>
    </location>
</feature>
<proteinExistence type="predicted"/>
<sequence length="472" mass="53028">MLDLLNSTPKELANYLLEQRFQNNAQEAATFLLQSLEQLPNIEELQAQMMDGNDEEEEAAVPEEDTTDRLGFIQTIPQPIANGTTEEIAVSATTPRTKLSLSFYSNGITLTSPKDEKMHLDPSCIKHVIMFPKREDCIKKPKLNKEGTNIIVSGSILLFILNENKVEFRNKALSQICLQLPNHYSDPVDFGDTARPSEQQMTDACLDSFEEKIVTLLKTALGVEKKLYRVYNPKFHNVKNLTCYAFQSDDGGDNRSIMQGQMPYLKCYHGVNDGVIFPMEEGLLFFKPPMFVHRSDLHSIAVGRGGGSRYVDIQAVLDGKDGEQENMEFTNIDREEMQVLNNYIHKTLVSAMAKDANESDDENDDEDMHEVKADPDTVEEENDSSSRKRPRRGAALAARKATKQEMQSTVQTTKNDIDDDDGDDDDDFDTGHKSESSSDDDDDDDDNDDSGSEEEFLSESEHESDGTVSEED</sequence>
<accession>A0AAD3D809</accession>
<dbReference type="GO" id="GO:0035101">
    <property type="term" value="C:FACT complex"/>
    <property type="evidence" value="ECO:0007669"/>
    <property type="project" value="TreeGrafter"/>
</dbReference>
<feature type="compositionally biased region" description="Acidic residues" evidence="1">
    <location>
        <begin position="437"/>
        <end position="458"/>
    </location>
</feature>
<reference evidence="3 4" key="1">
    <citation type="journal article" date="2021" name="Sci. Rep.">
        <title>The genome of the diatom Chaetoceros tenuissimus carries an ancient integrated fragment of an extant virus.</title>
        <authorList>
            <person name="Hongo Y."/>
            <person name="Kimura K."/>
            <person name="Takaki Y."/>
            <person name="Yoshida Y."/>
            <person name="Baba S."/>
            <person name="Kobayashi G."/>
            <person name="Nagasaki K."/>
            <person name="Hano T."/>
            <person name="Tomaru Y."/>
        </authorList>
    </citation>
    <scope>NUCLEOTIDE SEQUENCE [LARGE SCALE GENOMIC DNA]</scope>
    <source>
        <strain evidence="3 4">NIES-3715</strain>
    </source>
</reference>
<dbReference type="Pfam" id="PF08512">
    <property type="entry name" value="Rttp106-like_middle"/>
    <property type="match status" value="1"/>
</dbReference>
<keyword evidence="4" id="KW-1185">Reference proteome</keyword>
<organism evidence="3 4">
    <name type="scientific">Chaetoceros tenuissimus</name>
    <dbReference type="NCBI Taxonomy" id="426638"/>
    <lineage>
        <taxon>Eukaryota</taxon>
        <taxon>Sar</taxon>
        <taxon>Stramenopiles</taxon>
        <taxon>Ochrophyta</taxon>
        <taxon>Bacillariophyta</taxon>
        <taxon>Coscinodiscophyceae</taxon>
        <taxon>Chaetocerotophycidae</taxon>
        <taxon>Chaetocerotales</taxon>
        <taxon>Chaetocerotaceae</taxon>
        <taxon>Chaetoceros</taxon>
    </lineage>
</organism>
<dbReference type="PANTHER" id="PTHR45849:SF1">
    <property type="entry name" value="FACT COMPLEX SUBUNIT SSRP1"/>
    <property type="match status" value="1"/>
</dbReference>
<feature type="domain" description="Histone chaperone RTT106/FACT complex subunit SPT16-like middle" evidence="2">
    <location>
        <begin position="262"/>
        <end position="354"/>
    </location>
</feature>
<dbReference type="InterPro" id="IPR011993">
    <property type="entry name" value="PH-like_dom_sf"/>
</dbReference>
<gene>
    <name evidence="3" type="ORF">CTEN210_14180</name>
</gene>
<dbReference type="GO" id="GO:0031491">
    <property type="term" value="F:nucleosome binding"/>
    <property type="evidence" value="ECO:0007669"/>
    <property type="project" value="TreeGrafter"/>
</dbReference>
<dbReference type="InterPro" id="IPR013719">
    <property type="entry name" value="RTT106/SPT16-like_middle_dom"/>
</dbReference>
<comment type="caution">
    <text evidence="3">The sequence shown here is derived from an EMBL/GenBank/DDBJ whole genome shotgun (WGS) entry which is preliminary data.</text>
</comment>
<evidence type="ECO:0000256" key="1">
    <source>
        <dbReference type="SAM" id="MobiDB-lite"/>
    </source>
</evidence>
<feature type="compositionally biased region" description="Acidic residues" evidence="1">
    <location>
        <begin position="358"/>
        <end position="368"/>
    </location>
</feature>
<evidence type="ECO:0000259" key="2">
    <source>
        <dbReference type="SMART" id="SM01287"/>
    </source>
</evidence>
<feature type="compositionally biased region" description="Polar residues" evidence="1">
    <location>
        <begin position="404"/>
        <end position="414"/>
    </location>
</feature>